<accession>A0ABR6U446</accession>
<comment type="caution">
    <text evidence="4">The sequence shown here is derived from an EMBL/GenBank/DDBJ whole genome shotgun (WGS) entry which is preliminary data.</text>
</comment>
<keyword evidence="1" id="KW-0227">DNA damage</keyword>
<keyword evidence="2" id="KW-0234">DNA repair</keyword>
<feature type="region of interest" description="Disordered" evidence="3">
    <location>
        <begin position="273"/>
        <end position="292"/>
    </location>
</feature>
<reference evidence="4 5" key="1">
    <citation type="submission" date="2020-08" db="EMBL/GenBank/DDBJ databases">
        <title>novel species in genus Nocardioides.</title>
        <authorList>
            <person name="Zhang G."/>
        </authorList>
    </citation>
    <scope>NUCLEOTIDE SEQUENCE [LARGE SCALE GENOMIC DNA]</scope>
    <source>
        <strain evidence="4 5">SC8A-24</strain>
    </source>
</reference>
<evidence type="ECO:0000256" key="3">
    <source>
        <dbReference type="SAM" id="MobiDB-lite"/>
    </source>
</evidence>
<proteinExistence type="predicted"/>
<evidence type="ECO:0000256" key="2">
    <source>
        <dbReference type="ARBA" id="ARBA00023204"/>
    </source>
</evidence>
<dbReference type="Gene3D" id="1.10.340.30">
    <property type="entry name" value="Hypothetical protein, domain 2"/>
    <property type="match status" value="1"/>
</dbReference>
<evidence type="ECO:0000313" key="4">
    <source>
        <dbReference type="EMBL" id="MBC2958953.1"/>
    </source>
</evidence>
<dbReference type="PANTHER" id="PTHR43003">
    <property type="entry name" value="DNA-3-METHYLADENINE GLYCOSYLASE"/>
    <property type="match status" value="1"/>
</dbReference>
<gene>
    <name evidence="4" type="ORF">H7344_01430</name>
</gene>
<protein>
    <submittedName>
        <fullName evidence="4">DNA-3-methyladenine glycosylase 2 family protein</fullName>
    </submittedName>
</protein>
<dbReference type="EMBL" id="JACMYC010000001">
    <property type="protein sequence ID" value="MBC2958953.1"/>
    <property type="molecule type" value="Genomic_DNA"/>
</dbReference>
<evidence type="ECO:0000256" key="1">
    <source>
        <dbReference type="ARBA" id="ARBA00022763"/>
    </source>
</evidence>
<dbReference type="SUPFAM" id="SSF48150">
    <property type="entry name" value="DNA-glycosylase"/>
    <property type="match status" value="1"/>
</dbReference>
<dbReference type="PANTHER" id="PTHR43003:SF6">
    <property type="entry name" value="DNA GLYCOSYLASE"/>
    <property type="match status" value="1"/>
</dbReference>
<dbReference type="InterPro" id="IPR011257">
    <property type="entry name" value="DNA_glycosylase"/>
</dbReference>
<dbReference type="Proteomes" id="UP000604001">
    <property type="component" value="Unassembled WGS sequence"/>
</dbReference>
<evidence type="ECO:0000313" key="5">
    <source>
        <dbReference type="Proteomes" id="UP000604001"/>
    </source>
</evidence>
<dbReference type="InterPro" id="IPR051912">
    <property type="entry name" value="Alkylbase_DNA_Glycosylase/TA"/>
</dbReference>
<sequence>MRAHKRGGGDPTYRIDDAGRHWRGIRTPEGPATLVLHVAPRDGAVHAEAWGPGAAWVLDGVPDLLGAGDDWSGFDPRDHPVLVDARRRHPHVRVGRTGLVMEALVPAILEQKVTGQEAFAGYRMLVRRYGERAPGPGPGIDLWVQPTAEDLRRVPSWEWLRMHVDHARSRAVVTVARVADAMERLADVPGDEVERRLCTIPGIGRWTVAEVRQRALGDPDAVSFGDYHVAKDVGWALTGTPFDDAEMEAYLEPWRPHRGRVVRLLYAAGHRRPRHGARMAPRTHLPARVTRT</sequence>
<name>A0ABR6U446_9ACTN</name>
<organism evidence="4 5">
    <name type="scientific">Nocardioides deserti</name>
    <dbReference type="NCBI Taxonomy" id="1588644"/>
    <lineage>
        <taxon>Bacteria</taxon>
        <taxon>Bacillati</taxon>
        <taxon>Actinomycetota</taxon>
        <taxon>Actinomycetes</taxon>
        <taxon>Propionibacteriales</taxon>
        <taxon>Nocardioidaceae</taxon>
        <taxon>Nocardioides</taxon>
    </lineage>
</organism>
<keyword evidence="5" id="KW-1185">Reference proteome</keyword>